<evidence type="ECO:0000256" key="2">
    <source>
        <dbReference type="SAM" id="SignalP"/>
    </source>
</evidence>
<dbReference type="InterPro" id="IPR011042">
    <property type="entry name" value="6-blade_b-propeller_TolB-like"/>
</dbReference>
<feature type="region of interest" description="Disordered" evidence="1">
    <location>
        <begin position="34"/>
        <end position="81"/>
    </location>
</feature>
<dbReference type="InterPro" id="IPR012938">
    <property type="entry name" value="Glc/Sorbosone_DH"/>
</dbReference>
<dbReference type="Gene3D" id="2.120.10.30">
    <property type="entry name" value="TolB, C-terminal domain"/>
    <property type="match status" value="1"/>
</dbReference>
<organism evidence="4 5">
    <name type="scientific">Amycolatopsis samaneae</name>
    <dbReference type="NCBI Taxonomy" id="664691"/>
    <lineage>
        <taxon>Bacteria</taxon>
        <taxon>Bacillati</taxon>
        <taxon>Actinomycetota</taxon>
        <taxon>Actinomycetes</taxon>
        <taxon>Pseudonocardiales</taxon>
        <taxon>Pseudonocardiaceae</taxon>
        <taxon>Amycolatopsis</taxon>
    </lineage>
</organism>
<comment type="caution">
    <text evidence="4">The sequence shown here is derived from an EMBL/GenBank/DDBJ whole genome shotgun (WGS) entry which is preliminary data.</text>
</comment>
<gene>
    <name evidence="4" type="ORF">ACFSYJ_39700</name>
</gene>
<dbReference type="EMBL" id="JBHUKU010000028">
    <property type="protein sequence ID" value="MFD2464797.1"/>
    <property type="molecule type" value="Genomic_DNA"/>
</dbReference>
<evidence type="ECO:0000313" key="5">
    <source>
        <dbReference type="Proteomes" id="UP001597419"/>
    </source>
</evidence>
<sequence>MRTRYRRMWSSPLALLACGGLMLSGCARFDGPGTGAGQTFTPAPRPSPEAPPSVQGPGGAGGKTDKGQPGQPTPIPPPQGCKDFDKAVLATCLDTVSAVAGLPGDGSAPSALAGERKSGRVVLASAGKSAADFAKLDVDATGDGGLTGLALSPGYAEDQLVFAYVTTPSDNRVVRFARGQAPKPVLTGIPKGASGNRGALLSDGKGALLVATGDAGNAAAAADPNSLAGKVLRIDTSGKPAPGNPTGTAVFASGLHAPGGLCSSADGGRLWATDRLGDKDVLYRLQPGQSLTAPAWSWPDKPGVAGCADFVDANGFLAIAASGAGNMQNLPVKPDGSVGGKPSVTLDGKSGKPPLTYGKLAGMGMVNPQLAVAGTINKDGGNPVSSDDRVVIITPSSVNGGEGKD</sequence>
<dbReference type="PANTHER" id="PTHR19328">
    <property type="entry name" value="HEDGEHOG-INTERACTING PROTEIN"/>
    <property type="match status" value="1"/>
</dbReference>
<dbReference type="PROSITE" id="PS51257">
    <property type="entry name" value="PROKAR_LIPOPROTEIN"/>
    <property type="match status" value="1"/>
</dbReference>
<accession>A0ABW5GV72</accession>
<keyword evidence="2" id="KW-0732">Signal</keyword>
<feature type="domain" description="Glucose/Sorbosone dehydrogenase" evidence="3">
    <location>
        <begin position="112"/>
        <end position="275"/>
    </location>
</feature>
<evidence type="ECO:0000313" key="4">
    <source>
        <dbReference type="EMBL" id="MFD2464797.1"/>
    </source>
</evidence>
<feature type="chain" id="PRO_5046794174" evidence="2">
    <location>
        <begin position="30"/>
        <end position="405"/>
    </location>
</feature>
<name>A0ABW5GV72_9PSEU</name>
<keyword evidence="5" id="KW-1185">Reference proteome</keyword>
<reference evidence="5" key="1">
    <citation type="journal article" date="2019" name="Int. J. Syst. Evol. Microbiol.">
        <title>The Global Catalogue of Microorganisms (GCM) 10K type strain sequencing project: providing services to taxonomists for standard genome sequencing and annotation.</title>
        <authorList>
            <consortium name="The Broad Institute Genomics Platform"/>
            <consortium name="The Broad Institute Genome Sequencing Center for Infectious Disease"/>
            <person name="Wu L."/>
            <person name="Ma J."/>
        </authorList>
    </citation>
    <scope>NUCLEOTIDE SEQUENCE [LARGE SCALE GENOMIC DNA]</scope>
    <source>
        <strain evidence="5">CGMCC 4.7643</strain>
    </source>
</reference>
<dbReference type="RefSeq" id="WP_345399836.1">
    <property type="nucleotide sequence ID" value="NZ_BAABHG010000010.1"/>
</dbReference>
<dbReference type="PANTHER" id="PTHR19328:SF13">
    <property type="entry name" value="HIPL1 PROTEIN"/>
    <property type="match status" value="1"/>
</dbReference>
<protein>
    <submittedName>
        <fullName evidence="4">PQQ-dependent sugar dehydrogenase</fullName>
    </submittedName>
</protein>
<proteinExistence type="predicted"/>
<dbReference type="Proteomes" id="UP001597419">
    <property type="component" value="Unassembled WGS sequence"/>
</dbReference>
<dbReference type="Pfam" id="PF07995">
    <property type="entry name" value="GSDH"/>
    <property type="match status" value="1"/>
</dbReference>
<feature type="signal peptide" evidence="2">
    <location>
        <begin position="1"/>
        <end position="29"/>
    </location>
</feature>
<dbReference type="SUPFAM" id="SSF63829">
    <property type="entry name" value="Calcium-dependent phosphotriesterase"/>
    <property type="match status" value="1"/>
</dbReference>
<evidence type="ECO:0000259" key="3">
    <source>
        <dbReference type="Pfam" id="PF07995"/>
    </source>
</evidence>
<evidence type="ECO:0000256" key="1">
    <source>
        <dbReference type="SAM" id="MobiDB-lite"/>
    </source>
</evidence>